<feature type="binding site" evidence="9">
    <location>
        <position position="181"/>
    </location>
    <ligand>
        <name>substrate</name>
    </ligand>
</feature>
<evidence type="ECO:0000256" key="4">
    <source>
        <dbReference type="ARBA" id="ARBA00022679"/>
    </source>
</evidence>
<dbReference type="OrthoDB" id="9781579at2"/>
<dbReference type="Gene3D" id="3.40.50.300">
    <property type="entry name" value="P-loop containing nucleotide triphosphate hydrolases"/>
    <property type="match status" value="1"/>
</dbReference>
<keyword evidence="4 10" id="KW-0808">Transferase</keyword>
<evidence type="ECO:0000313" key="13">
    <source>
        <dbReference type="Proteomes" id="UP000198855"/>
    </source>
</evidence>
<evidence type="ECO:0000256" key="2">
    <source>
        <dbReference type="ARBA" id="ARBA00012118"/>
    </source>
</evidence>
<evidence type="ECO:0000256" key="1">
    <source>
        <dbReference type="ARBA" id="ARBA00007587"/>
    </source>
</evidence>
<sequence>MERGFITVIIGPMFSEKSGELIRRCQKLMQYGRKQVRAYKPAEDDRFSTEEIVSRIGYRLPAVSVPRELSPSSVEQILRETRDADVVAFDEASFFGKPIIALVEELAYQGKHIIVDGLNMDYRGKEFGYIGGLLAIADEIVKLTSFCAVCGDANATFTQRIVNGKPASLGPVFLIGDTESYEPRCRSCFVPPHKVTEEDTEELTDTIAAPQA</sequence>
<evidence type="ECO:0000256" key="3">
    <source>
        <dbReference type="ARBA" id="ARBA00022634"/>
    </source>
</evidence>
<reference evidence="13" key="1">
    <citation type="submission" date="2016-10" db="EMBL/GenBank/DDBJ databases">
        <authorList>
            <person name="Varghese N."/>
            <person name="Submissions S."/>
        </authorList>
    </citation>
    <scope>NUCLEOTIDE SEQUENCE [LARGE SCALE GENOMIC DNA]</scope>
    <source>
        <strain evidence="13">CGMCC 1.10784</strain>
    </source>
</reference>
<dbReference type="Gene3D" id="3.30.60.20">
    <property type="match status" value="1"/>
</dbReference>
<dbReference type="InterPro" id="IPR001267">
    <property type="entry name" value="Thymidine_kinase"/>
</dbReference>
<keyword evidence="7 10" id="KW-0067">ATP-binding</keyword>
<dbReference type="InterPro" id="IPR027417">
    <property type="entry name" value="P-loop_NTPase"/>
</dbReference>
<dbReference type="EC" id="2.7.1.21" evidence="2 10"/>
<evidence type="ECO:0000256" key="7">
    <source>
        <dbReference type="ARBA" id="ARBA00022840"/>
    </source>
</evidence>
<dbReference type="Proteomes" id="UP000198855">
    <property type="component" value="Unassembled WGS sequence"/>
</dbReference>
<evidence type="ECO:0000256" key="10">
    <source>
        <dbReference type="RuleBase" id="RU000544"/>
    </source>
</evidence>
<dbReference type="STRING" id="1045775.SAMN05216378_0441"/>
<dbReference type="RefSeq" id="WP_091180502.1">
    <property type="nucleotide sequence ID" value="NZ_FOMT01000001.1"/>
</dbReference>
<evidence type="ECO:0000256" key="11">
    <source>
        <dbReference type="RuleBase" id="RU004165"/>
    </source>
</evidence>
<dbReference type="PANTHER" id="PTHR11441">
    <property type="entry name" value="THYMIDINE KINASE"/>
    <property type="match status" value="1"/>
</dbReference>
<dbReference type="PIRSF" id="PIRSF035805">
    <property type="entry name" value="TK_cell"/>
    <property type="match status" value="1"/>
</dbReference>
<name>A0A1I1TB30_9BACL</name>
<comment type="similarity">
    <text evidence="1 11">Belongs to the thymidine kinase family.</text>
</comment>
<dbReference type="PANTHER" id="PTHR11441:SF0">
    <property type="entry name" value="THYMIDINE KINASE, CYTOSOLIC"/>
    <property type="match status" value="1"/>
</dbReference>
<dbReference type="GO" id="GO:0005524">
    <property type="term" value="F:ATP binding"/>
    <property type="evidence" value="ECO:0007669"/>
    <property type="project" value="UniProtKB-KW"/>
</dbReference>
<dbReference type="GO" id="GO:0004797">
    <property type="term" value="F:thymidine kinase activity"/>
    <property type="evidence" value="ECO:0007669"/>
    <property type="project" value="UniProtKB-EC"/>
</dbReference>
<dbReference type="PROSITE" id="PS00603">
    <property type="entry name" value="TK_CELLULAR_TYPE"/>
    <property type="match status" value="1"/>
</dbReference>
<dbReference type="SUPFAM" id="SSF57716">
    <property type="entry name" value="Glucocorticoid receptor-like (DNA-binding domain)"/>
    <property type="match status" value="1"/>
</dbReference>
<gene>
    <name evidence="12" type="ORF">SAMN05216378_0441</name>
</gene>
<dbReference type="SUPFAM" id="SSF52540">
    <property type="entry name" value="P-loop containing nucleoside triphosphate hydrolases"/>
    <property type="match status" value="1"/>
</dbReference>
<dbReference type="AlphaFoldDB" id="A0A1I1TB30"/>
<keyword evidence="13" id="KW-1185">Reference proteome</keyword>
<feature type="active site" description="Proton acceptor" evidence="8">
    <location>
        <position position="91"/>
    </location>
</feature>
<protein>
    <recommendedName>
        <fullName evidence="2 10">Thymidine kinase</fullName>
        <ecNumber evidence="2 10">2.7.1.21</ecNumber>
    </recommendedName>
</protein>
<evidence type="ECO:0000256" key="8">
    <source>
        <dbReference type="PIRSR" id="PIRSR035805-1"/>
    </source>
</evidence>
<evidence type="ECO:0000256" key="9">
    <source>
        <dbReference type="PIRSR" id="PIRSR035805-2"/>
    </source>
</evidence>
<dbReference type="GO" id="GO:0046104">
    <property type="term" value="P:thymidine metabolic process"/>
    <property type="evidence" value="ECO:0007669"/>
    <property type="project" value="TreeGrafter"/>
</dbReference>
<dbReference type="NCBIfam" id="NF003296">
    <property type="entry name" value="PRK04296.1-1"/>
    <property type="match status" value="1"/>
</dbReference>
<organism evidence="12 13">
    <name type="scientific">Paenibacillus catalpae</name>
    <dbReference type="NCBI Taxonomy" id="1045775"/>
    <lineage>
        <taxon>Bacteria</taxon>
        <taxon>Bacillati</taxon>
        <taxon>Bacillota</taxon>
        <taxon>Bacilli</taxon>
        <taxon>Bacillales</taxon>
        <taxon>Paenibacillaceae</taxon>
        <taxon>Paenibacillus</taxon>
    </lineage>
</organism>
<dbReference type="InterPro" id="IPR020633">
    <property type="entry name" value="Thymidine_kinase_CS"/>
</dbReference>
<keyword evidence="3 10" id="KW-0237">DNA synthesis</keyword>
<dbReference type="GO" id="GO:0071897">
    <property type="term" value="P:DNA biosynthetic process"/>
    <property type="evidence" value="ECO:0007669"/>
    <property type="project" value="UniProtKB-KW"/>
</dbReference>
<comment type="catalytic activity">
    <reaction evidence="10">
        <text>thymidine + ATP = dTMP + ADP + H(+)</text>
        <dbReference type="Rhea" id="RHEA:19129"/>
        <dbReference type="ChEBI" id="CHEBI:15378"/>
        <dbReference type="ChEBI" id="CHEBI:17748"/>
        <dbReference type="ChEBI" id="CHEBI:30616"/>
        <dbReference type="ChEBI" id="CHEBI:63528"/>
        <dbReference type="ChEBI" id="CHEBI:456216"/>
        <dbReference type="EC" id="2.7.1.21"/>
    </reaction>
</comment>
<evidence type="ECO:0000256" key="5">
    <source>
        <dbReference type="ARBA" id="ARBA00022741"/>
    </source>
</evidence>
<evidence type="ECO:0000313" key="12">
    <source>
        <dbReference type="EMBL" id="SFD55857.1"/>
    </source>
</evidence>
<keyword evidence="5 10" id="KW-0547">Nucleotide-binding</keyword>
<dbReference type="EMBL" id="FOMT01000001">
    <property type="protein sequence ID" value="SFD55857.1"/>
    <property type="molecule type" value="Genomic_DNA"/>
</dbReference>
<evidence type="ECO:0000256" key="6">
    <source>
        <dbReference type="ARBA" id="ARBA00022777"/>
    </source>
</evidence>
<dbReference type="Pfam" id="PF00265">
    <property type="entry name" value="TK"/>
    <property type="match status" value="1"/>
</dbReference>
<keyword evidence="6 10" id="KW-0418">Kinase</keyword>
<proteinExistence type="inferred from homology"/>
<accession>A0A1I1TB30</accession>